<evidence type="ECO:0000313" key="2">
    <source>
        <dbReference type="Proteomes" id="UP001606300"/>
    </source>
</evidence>
<evidence type="ECO:0000313" key="1">
    <source>
        <dbReference type="EMBL" id="MFG6415871.1"/>
    </source>
</evidence>
<accession>A0ABW7EQU6</accession>
<organism evidence="1 2">
    <name type="scientific">Pelomonas dachongensis</name>
    <dbReference type="NCBI Taxonomy" id="3299029"/>
    <lineage>
        <taxon>Bacteria</taxon>
        <taxon>Pseudomonadati</taxon>
        <taxon>Pseudomonadota</taxon>
        <taxon>Betaproteobacteria</taxon>
        <taxon>Burkholderiales</taxon>
        <taxon>Sphaerotilaceae</taxon>
        <taxon>Roseateles</taxon>
    </lineage>
</organism>
<dbReference type="RefSeq" id="WP_394471940.1">
    <property type="nucleotide sequence ID" value="NZ_JBIGHY010000007.1"/>
</dbReference>
<dbReference type="EMBL" id="JBIGHY010000007">
    <property type="protein sequence ID" value="MFG6415871.1"/>
    <property type="molecule type" value="Genomic_DNA"/>
</dbReference>
<gene>
    <name evidence="1" type="ORF">ACG02S_18415</name>
</gene>
<name>A0ABW7EQU6_9BURK</name>
<protein>
    <submittedName>
        <fullName evidence="1">Uncharacterized protein</fullName>
    </submittedName>
</protein>
<comment type="caution">
    <text evidence="1">The sequence shown here is derived from an EMBL/GenBank/DDBJ whole genome shotgun (WGS) entry which is preliminary data.</text>
</comment>
<reference evidence="1 2" key="1">
    <citation type="submission" date="2024-09" db="EMBL/GenBank/DDBJ databases">
        <title>Novel species of the genus Pelomonas and Roseateles isolated from streams.</title>
        <authorList>
            <person name="Lu H."/>
        </authorList>
    </citation>
    <scope>NUCLEOTIDE SEQUENCE [LARGE SCALE GENOMIC DNA]</scope>
    <source>
        <strain evidence="1 2">DC23W</strain>
    </source>
</reference>
<sequence length="65" mass="6965">MQPPRDADAFAGCLARYDDLANHGFVVESEGQLASANLTNVVLGAFRSGHLGDCDFSGHERRGLM</sequence>
<dbReference type="Proteomes" id="UP001606300">
    <property type="component" value="Unassembled WGS sequence"/>
</dbReference>
<proteinExistence type="predicted"/>
<keyword evidence="2" id="KW-1185">Reference proteome</keyword>